<comment type="caution">
    <text evidence="2">The sequence shown here is derived from an EMBL/GenBank/DDBJ whole genome shotgun (WGS) entry which is preliminary data.</text>
</comment>
<evidence type="ECO:0000256" key="1">
    <source>
        <dbReference type="SAM" id="MobiDB-lite"/>
    </source>
</evidence>
<accession>A0A8X8Y7B7</accession>
<sequence length="72" mass="8217">MDESAFMDLFSSVFGQESASCDAVQKMNMVGVEPGRSEVSKDVKENQRLRRPREGDSKMKTASIRDCQWRRS</sequence>
<feature type="compositionally biased region" description="Basic and acidic residues" evidence="1">
    <location>
        <begin position="35"/>
        <end position="59"/>
    </location>
</feature>
<dbReference type="EMBL" id="PNBA02000004">
    <property type="protein sequence ID" value="KAG6426820.1"/>
    <property type="molecule type" value="Genomic_DNA"/>
</dbReference>
<evidence type="ECO:0000313" key="2">
    <source>
        <dbReference type="EMBL" id="KAG6426820.1"/>
    </source>
</evidence>
<gene>
    <name evidence="2" type="ORF">SASPL_111054</name>
</gene>
<keyword evidence="3" id="KW-1185">Reference proteome</keyword>
<reference evidence="2" key="1">
    <citation type="submission" date="2018-01" db="EMBL/GenBank/DDBJ databases">
        <authorList>
            <person name="Mao J.F."/>
        </authorList>
    </citation>
    <scope>NUCLEOTIDE SEQUENCE</scope>
    <source>
        <strain evidence="2">Huo1</strain>
        <tissue evidence="2">Leaf</tissue>
    </source>
</reference>
<reference evidence="2" key="2">
    <citation type="submission" date="2020-08" db="EMBL/GenBank/DDBJ databases">
        <title>Plant Genome Project.</title>
        <authorList>
            <person name="Zhang R.-G."/>
        </authorList>
    </citation>
    <scope>NUCLEOTIDE SEQUENCE</scope>
    <source>
        <strain evidence="2">Huo1</strain>
        <tissue evidence="2">Leaf</tissue>
    </source>
</reference>
<feature type="region of interest" description="Disordered" evidence="1">
    <location>
        <begin position="32"/>
        <end position="72"/>
    </location>
</feature>
<protein>
    <submittedName>
        <fullName evidence="2">Uncharacterized protein</fullName>
    </submittedName>
</protein>
<name>A0A8X8Y7B7_SALSN</name>
<evidence type="ECO:0000313" key="3">
    <source>
        <dbReference type="Proteomes" id="UP000298416"/>
    </source>
</evidence>
<proteinExistence type="predicted"/>
<dbReference type="Proteomes" id="UP000298416">
    <property type="component" value="Unassembled WGS sequence"/>
</dbReference>
<organism evidence="2">
    <name type="scientific">Salvia splendens</name>
    <name type="common">Scarlet sage</name>
    <dbReference type="NCBI Taxonomy" id="180675"/>
    <lineage>
        <taxon>Eukaryota</taxon>
        <taxon>Viridiplantae</taxon>
        <taxon>Streptophyta</taxon>
        <taxon>Embryophyta</taxon>
        <taxon>Tracheophyta</taxon>
        <taxon>Spermatophyta</taxon>
        <taxon>Magnoliopsida</taxon>
        <taxon>eudicotyledons</taxon>
        <taxon>Gunneridae</taxon>
        <taxon>Pentapetalae</taxon>
        <taxon>asterids</taxon>
        <taxon>lamiids</taxon>
        <taxon>Lamiales</taxon>
        <taxon>Lamiaceae</taxon>
        <taxon>Nepetoideae</taxon>
        <taxon>Mentheae</taxon>
        <taxon>Salviinae</taxon>
        <taxon>Salvia</taxon>
        <taxon>Salvia subgen. Calosphace</taxon>
        <taxon>core Calosphace</taxon>
    </lineage>
</organism>
<dbReference type="AlphaFoldDB" id="A0A8X8Y7B7"/>